<dbReference type="Pfam" id="PF13407">
    <property type="entry name" value="Peripla_BP_4"/>
    <property type="match status" value="1"/>
</dbReference>
<dbReference type="InterPro" id="IPR028082">
    <property type="entry name" value="Peripla_BP_I"/>
</dbReference>
<reference evidence="6" key="1">
    <citation type="journal article" date="2019" name="Int. J. Syst. Evol. Microbiol.">
        <title>The Global Catalogue of Microorganisms (GCM) 10K type strain sequencing project: providing services to taxonomists for standard genome sequencing and annotation.</title>
        <authorList>
            <consortium name="The Broad Institute Genomics Platform"/>
            <consortium name="The Broad Institute Genome Sequencing Center for Infectious Disease"/>
            <person name="Wu L."/>
            <person name="Ma J."/>
        </authorList>
    </citation>
    <scope>NUCLEOTIDE SEQUENCE [LARGE SCALE GENOMIC DNA]</scope>
    <source>
        <strain evidence="6">KCTC 42805</strain>
    </source>
</reference>
<accession>A0ABW5MDT9</accession>
<evidence type="ECO:0000313" key="6">
    <source>
        <dbReference type="Proteomes" id="UP001597469"/>
    </source>
</evidence>
<gene>
    <name evidence="5" type="ORF">ACFSUS_28200</name>
</gene>
<proteinExistence type="inferred from homology"/>
<dbReference type="PROSITE" id="PS51257">
    <property type="entry name" value="PROKAR_LIPOPROTEIN"/>
    <property type="match status" value="1"/>
</dbReference>
<keyword evidence="3" id="KW-0732">Signal</keyword>
<evidence type="ECO:0000256" key="1">
    <source>
        <dbReference type="ARBA" id="ARBA00004196"/>
    </source>
</evidence>
<dbReference type="EMBL" id="JBHULN010000031">
    <property type="protein sequence ID" value="MFD2574547.1"/>
    <property type="molecule type" value="Genomic_DNA"/>
</dbReference>
<dbReference type="InterPro" id="IPR025997">
    <property type="entry name" value="SBP_2_dom"/>
</dbReference>
<dbReference type="RefSeq" id="WP_381528422.1">
    <property type="nucleotide sequence ID" value="NZ_JBHULN010000031.1"/>
</dbReference>
<evidence type="ECO:0000256" key="2">
    <source>
        <dbReference type="ARBA" id="ARBA00007639"/>
    </source>
</evidence>
<dbReference type="PANTHER" id="PTHR46847">
    <property type="entry name" value="D-ALLOSE-BINDING PERIPLASMIC PROTEIN-RELATED"/>
    <property type="match status" value="1"/>
</dbReference>
<evidence type="ECO:0000259" key="4">
    <source>
        <dbReference type="Pfam" id="PF13407"/>
    </source>
</evidence>
<comment type="similarity">
    <text evidence="2">Belongs to the bacterial solute-binding protein 2 family.</text>
</comment>
<dbReference type="CDD" id="cd19969">
    <property type="entry name" value="PBP1_ABC_sugar_binding-like"/>
    <property type="match status" value="1"/>
</dbReference>
<protein>
    <submittedName>
        <fullName evidence="5">Substrate-binding domain-containing protein</fullName>
    </submittedName>
</protein>
<dbReference type="PANTHER" id="PTHR46847:SF1">
    <property type="entry name" value="D-ALLOSE-BINDING PERIPLASMIC PROTEIN-RELATED"/>
    <property type="match status" value="1"/>
</dbReference>
<name>A0ABW5MDT9_9BACT</name>
<comment type="subcellular location">
    <subcellularLocation>
        <location evidence="1">Cell envelope</location>
    </subcellularLocation>
</comment>
<sequence>MKTCFVLPLALLLSCELPPRQTSTSGVRQVADAAVSGAPEEYVMITTAVTMPMYVNHDQATFRRWGKERNVRVSILGPADWDVPAQINTIEEVIGTRPSGLLINGTDPAIGPVIDKAVAAGIPTVVYDSDIPNSRRDAFLGTDWYEIGRMQGEEMARLLGGKGKIAYMGILGLTNMETGFRGLRDVLKRYPGIDVVGKFDDKANVEEAARITADLLSAHPDLAGLCGFDSNSGPGMALAVKEARRAGQVKITTVDWEPEHLQLVREGVIQMLAGQKRELFTWYGAQFLYDRVHQTNRLSASDAQAGITNIPTAVNTGLLRITKANVNEFINRPTQ</sequence>
<evidence type="ECO:0000313" key="5">
    <source>
        <dbReference type="EMBL" id="MFD2574547.1"/>
    </source>
</evidence>
<dbReference type="Proteomes" id="UP001597469">
    <property type="component" value="Unassembled WGS sequence"/>
</dbReference>
<comment type="caution">
    <text evidence="5">The sequence shown here is derived from an EMBL/GenBank/DDBJ whole genome shotgun (WGS) entry which is preliminary data.</text>
</comment>
<dbReference type="SUPFAM" id="SSF53822">
    <property type="entry name" value="Periplasmic binding protein-like I"/>
    <property type="match status" value="1"/>
</dbReference>
<feature type="domain" description="Periplasmic binding protein" evidence="4">
    <location>
        <begin position="46"/>
        <end position="290"/>
    </location>
</feature>
<keyword evidence="6" id="KW-1185">Reference proteome</keyword>
<dbReference type="Gene3D" id="3.40.50.2300">
    <property type="match status" value="2"/>
</dbReference>
<organism evidence="5 6">
    <name type="scientific">Spirosoma soli</name>
    <dbReference type="NCBI Taxonomy" id="1770529"/>
    <lineage>
        <taxon>Bacteria</taxon>
        <taxon>Pseudomonadati</taxon>
        <taxon>Bacteroidota</taxon>
        <taxon>Cytophagia</taxon>
        <taxon>Cytophagales</taxon>
        <taxon>Cytophagaceae</taxon>
        <taxon>Spirosoma</taxon>
    </lineage>
</organism>
<evidence type="ECO:0000256" key="3">
    <source>
        <dbReference type="ARBA" id="ARBA00022729"/>
    </source>
</evidence>